<dbReference type="OrthoDB" id="163280at2"/>
<gene>
    <name evidence="2" type="ORF">ADN01_02030</name>
</gene>
<comment type="caution">
    <text evidence="2">The sequence shown here is derived from an EMBL/GenBank/DDBJ whole genome shotgun (WGS) entry which is preliminary data.</text>
</comment>
<accession>A0A0P6Z1G0</accession>
<name>A0A0P6Z1G0_9CHLR</name>
<feature type="compositionally biased region" description="Basic and acidic residues" evidence="1">
    <location>
        <begin position="151"/>
        <end position="163"/>
    </location>
</feature>
<keyword evidence="3" id="KW-1185">Reference proteome</keyword>
<organism evidence="2 3">
    <name type="scientific">Levilinea saccharolytica</name>
    <dbReference type="NCBI Taxonomy" id="229921"/>
    <lineage>
        <taxon>Bacteria</taxon>
        <taxon>Bacillati</taxon>
        <taxon>Chloroflexota</taxon>
        <taxon>Anaerolineae</taxon>
        <taxon>Anaerolineales</taxon>
        <taxon>Anaerolineaceae</taxon>
        <taxon>Levilinea</taxon>
    </lineage>
</organism>
<dbReference type="Proteomes" id="UP000050501">
    <property type="component" value="Unassembled WGS sequence"/>
</dbReference>
<dbReference type="AlphaFoldDB" id="A0A0P6Z1G0"/>
<evidence type="ECO:0000256" key="1">
    <source>
        <dbReference type="SAM" id="MobiDB-lite"/>
    </source>
</evidence>
<evidence type="ECO:0000313" key="3">
    <source>
        <dbReference type="Proteomes" id="UP000050501"/>
    </source>
</evidence>
<dbReference type="RefSeq" id="WP_062419279.1">
    <property type="nucleotide sequence ID" value="NZ_DF967974.1"/>
</dbReference>
<reference evidence="2 3" key="1">
    <citation type="submission" date="2015-07" db="EMBL/GenBank/DDBJ databases">
        <title>Genome sequence of Levilinea saccharolytica DSM 16555.</title>
        <authorList>
            <person name="Hemp J."/>
            <person name="Ward L.M."/>
            <person name="Pace L.A."/>
            <person name="Fischer W.W."/>
        </authorList>
    </citation>
    <scope>NUCLEOTIDE SEQUENCE [LARGE SCALE GENOMIC DNA]</scope>
    <source>
        <strain evidence="2 3">KIBI-1</strain>
    </source>
</reference>
<dbReference type="EMBL" id="LGCM01000008">
    <property type="protein sequence ID" value="KPL90855.1"/>
    <property type="molecule type" value="Genomic_DNA"/>
</dbReference>
<sequence length="174" mass="19874">MINDVVLEGIVVRDPWKFMDDLFFRLVIYRDSDLPAKKLDPERDAGDYINVRVNGGANGLIHIRRGMRLRVHGFLQSRDFRESLEEFINKARKSKNCTDLTVDIKSCDLKQNQVFIDRNVVEAVARRIIVLDAAAPNEKKARSIERVTTGKHPEAENDSREMESTSGEIDTTAE</sequence>
<feature type="compositionally biased region" description="Polar residues" evidence="1">
    <location>
        <begin position="164"/>
        <end position="174"/>
    </location>
</feature>
<protein>
    <submittedName>
        <fullName evidence="2">Uncharacterized protein</fullName>
    </submittedName>
</protein>
<proteinExistence type="predicted"/>
<feature type="region of interest" description="Disordered" evidence="1">
    <location>
        <begin position="137"/>
        <end position="174"/>
    </location>
</feature>
<evidence type="ECO:0000313" key="2">
    <source>
        <dbReference type="EMBL" id="KPL90855.1"/>
    </source>
</evidence>